<feature type="domain" description="Helicase C-terminal" evidence="19">
    <location>
        <begin position="223"/>
        <end position="372"/>
    </location>
</feature>
<keyword evidence="11" id="KW-0238">DNA-binding</keyword>
<keyword evidence="21" id="KW-1185">Reference proteome</keyword>
<evidence type="ECO:0000313" key="21">
    <source>
        <dbReference type="Proteomes" id="UP000017640"/>
    </source>
</evidence>
<dbReference type="HOGENOM" id="CLU_001103_14_3_6"/>
<dbReference type="GO" id="GO:0005737">
    <property type="term" value="C:cytoplasm"/>
    <property type="evidence" value="ECO:0007669"/>
    <property type="project" value="TreeGrafter"/>
</dbReference>
<evidence type="ECO:0000256" key="12">
    <source>
        <dbReference type="ARBA" id="ARBA00023172"/>
    </source>
</evidence>
<dbReference type="GO" id="GO:0043138">
    <property type="term" value="F:3'-5' DNA helicase activity"/>
    <property type="evidence" value="ECO:0007669"/>
    <property type="project" value="UniProtKB-EC"/>
</dbReference>
<evidence type="ECO:0000256" key="9">
    <source>
        <dbReference type="ARBA" id="ARBA00022833"/>
    </source>
</evidence>
<dbReference type="eggNOG" id="COG0514">
    <property type="taxonomic scope" value="Bacteria"/>
</dbReference>
<keyword evidence="10" id="KW-0067">ATP-binding</keyword>
<dbReference type="GO" id="GO:0006281">
    <property type="term" value="P:DNA repair"/>
    <property type="evidence" value="ECO:0007669"/>
    <property type="project" value="UniProtKB-KW"/>
</dbReference>
<evidence type="ECO:0000256" key="14">
    <source>
        <dbReference type="ARBA" id="ARBA00023235"/>
    </source>
</evidence>
<feature type="domain" description="Helicase ATP-binding" evidence="18">
    <location>
        <begin position="34"/>
        <end position="202"/>
    </location>
</feature>
<dbReference type="Pfam" id="PF00271">
    <property type="entry name" value="Helicase_C"/>
    <property type="match status" value="1"/>
</dbReference>
<evidence type="ECO:0000313" key="20">
    <source>
        <dbReference type="EMBL" id="AGY92309.1"/>
    </source>
</evidence>
<dbReference type="InterPro" id="IPR018982">
    <property type="entry name" value="RQC_domain"/>
</dbReference>
<dbReference type="SUPFAM" id="SSF47819">
    <property type="entry name" value="HRDC-like"/>
    <property type="match status" value="1"/>
</dbReference>
<dbReference type="PANTHER" id="PTHR13710">
    <property type="entry name" value="DNA HELICASE RECQ FAMILY MEMBER"/>
    <property type="match status" value="1"/>
</dbReference>
<evidence type="ECO:0000259" key="18">
    <source>
        <dbReference type="PROSITE" id="PS51192"/>
    </source>
</evidence>
<dbReference type="SUPFAM" id="SSF52540">
    <property type="entry name" value="P-loop containing nucleoside triphosphate hydrolases"/>
    <property type="match status" value="2"/>
</dbReference>
<dbReference type="InterPro" id="IPR027417">
    <property type="entry name" value="P-loop_NTPase"/>
</dbReference>
<feature type="domain" description="HRDC" evidence="17">
    <location>
        <begin position="532"/>
        <end position="611"/>
    </location>
</feature>
<dbReference type="InterPro" id="IPR032284">
    <property type="entry name" value="RecQ_Zn-bd"/>
</dbReference>
<comment type="cofactor">
    <cofactor evidence="2">
        <name>Zn(2+)</name>
        <dbReference type="ChEBI" id="CHEBI:29105"/>
    </cofactor>
</comment>
<dbReference type="GO" id="GO:0006260">
    <property type="term" value="P:DNA replication"/>
    <property type="evidence" value="ECO:0007669"/>
    <property type="project" value="InterPro"/>
</dbReference>
<dbReference type="KEGG" id="spiu:SPICUR_06725"/>
<evidence type="ECO:0000259" key="19">
    <source>
        <dbReference type="PROSITE" id="PS51194"/>
    </source>
</evidence>
<dbReference type="CDD" id="cd18794">
    <property type="entry name" value="SF2_C_RecQ"/>
    <property type="match status" value="1"/>
</dbReference>
<dbReference type="PROSITE" id="PS51194">
    <property type="entry name" value="HELICASE_CTER"/>
    <property type="match status" value="1"/>
</dbReference>
<dbReference type="OrthoDB" id="9760034at2"/>
<evidence type="ECO:0000256" key="4">
    <source>
        <dbReference type="ARBA" id="ARBA00022723"/>
    </source>
</evidence>
<comment type="cofactor">
    <cofactor evidence="1">
        <name>Mg(2+)</name>
        <dbReference type="ChEBI" id="CHEBI:18420"/>
    </cofactor>
</comment>
<dbReference type="SMART" id="SM00487">
    <property type="entry name" value="DEXDc"/>
    <property type="match status" value="1"/>
</dbReference>
<dbReference type="GO" id="GO:0009432">
    <property type="term" value="P:SOS response"/>
    <property type="evidence" value="ECO:0007669"/>
    <property type="project" value="UniProtKB-UniRule"/>
</dbReference>
<dbReference type="GO" id="GO:0030894">
    <property type="term" value="C:replisome"/>
    <property type="evidence" value="ECO:0007669"/>
    <property type="project" value="TreeGrafter"/>
</dbReference>
<evidence type="ECO:0000256" key="11">
    <source>
        <dbReference type="ARBA" id="ARBA00023125"/>
    </source>
</evidence>
<dbReference type="GO" id="GO:0006310">
    <property type="term" value="P:DNA recombination"/>
    <property type="evidence" value="ECO:0007669"/>
    <property type="project" value="UniProtKB-UniRule"/>
</dbReference>
<organism evidence="20 21">
    <name type="scientific">Spiribacter curvatus</name>
    <dbReference type="NCBI Taxonomy" id="1335757"/>
    <lineage>
        <taxon>Bacteria</taxon>
        <taxon>Pseudomonadati</taxon>
        <taxon>Pseudomonadota</taxon>
        <taxon>Gammaproteobacteria</taxon>
        <taxon>Chromatiales</taxon>
        <taxon>Ectothiorhodospiraceae</taxon>
        <taxon>Spiribacter</taxon>
    </lineage>
</organism>
<dbReference type="NCBIfam" id="TIGR01389">
    <property type="entry name" value="recQ"/>
    <property type="match status" value="1"/>
</dbReference>
<evidence type="ECO:0000256" key="6">
    <source>
        <dbReference type="ARBA" id="ARBA00022763"/>
    </source>
</evidence>
<gene>
    <name evidence="20" type="ORF">SPICUR_06725</name>
</gene>
<dbReference type="PANTHER" id="PTHR13710:SF105">
    <property type="entry name" value="ATP-DEPENDENT DNA HELICASE Q1"/>
    <property type="match status" value="1"/>
</dbReference>
<dbReference type="Pfam" id="PF00270">
    <property type="entry name" value="DEAD"/>
    <property type="match status" value="1"/>
</dbReference>
<comment type="catalytic activity">
    <reaction evidence="15">
        <text>Couples ATP hydrolysis with the unwinding of duplex DNA by translocating in the 3'-5' direction.</text>
        <dbReference type="EC" id="5.6.2.4"/>
    </reaction>
</comment>
<keyword evidence="6" id="KW-0227">DNA damage</keyword>
<evidence type="ECO:0000259" key="17">
    <source>
        <dbReference type="PROSITE" id="PS50967"/>
    </source>
</evidence>
<sequence length="611" mass="67741">MHDAMSSKPSVSAGHVLEAVFGYSHFRGRQAEVIEHVIGGGDALVLMPTGGGKSLCYQIPALVRSGVAVVVSPLIALMTDQVTALRQQGVRAAALNSSLPTEERAETEHALRTGDIDLLYIAPERLLNSDLMQRLAGIDVALFAIDEAHCVSQWGHDFRPEYLQLGVIAERFPDVPRIALTATADQRTREEIRDRLLPSDAASFVSSFDRPNIRYQVGLKERPREQLLQFIRDRHAGESGIVYCMSRRATEQIADWLNTRGVPALAYHAGLESTLRAHHQARFLREEGLVMVATVAFGMGIDKPDVRFVAHLDLPKTLEAYYQETGRAGRDGLPAEAWLVYGLQDIYRIRQMGAESQAGEGHKRREQHRLEALLGFCETSECRRPTLLAHFGESYAGHCGHCDNCQSPPRTWDAADPARRLLSCVYRTGQRFGAAHVIDVLLGQDNERIRQRGHHRLSTFGIGKDLARATWQSVTRQLLARGYLEPDPDGHGGLRLNDACRPLLRGECGLSLREDLPARRSEPRTRVAAADVAMAPDTWAALRAQRRRLADTEGVPPYVIFHDATLLAMVEQQPSNLEEFAALPGVGARKLERYAEAFLDTLAALPDSSMR</sequence>
<dbReference type="Gene3D" id="1.10.10.10">
    <property type="entry name" value="Winged helix-like DNA-binding domain superfamily/Winged helix DNA-binding domain"/>
    <property type="match status" value="1"/>
</dbReference>
<dbReference type="InterPro" id="IPR006293">
    <property type="entry name" value="DNA_helicase_ATP-dep_RecQ_bac"/>
</dbReference>
<keyword evidence="7" id="KW-0378">Hydrolase</keyword>
<dbReference type="InterPro" id="IPR001650">
    <property type="entry name" value="Helicase_C-like"/>
</dbReference>
<dbReference type="InterPro" id="IPR014001">
    <property type="entry name" value="Helicase_ATP-bd"/>
</dbReference>
<dbReference type="InterPro" id="IPR011545">
    <property type="entry name" value="DEAD/DEAH_box_helicase_dom"/>
</dbReference>
<keyword evidence="9" id="KW-0862">Zinc</keyword>
<dbReference type="EMBL" id="CP005990">
    <property type="protein sequence ID" value="AGY92309.1"/>
    <property type="molecule type" value="Genomic_DNA"/>
</dbReference>
<dbReference type="RefSeq" id="WP_023367348.1">
    <property type="nucleotide sequence ID" value="NC_022664.1"/>
</dbReference>
<dbReference type="SMART" id="SM00956">
    <property type="entry name" value="RQC"/>
    <property type="match status" value="1"/>
</dbReference>
<evidence type="ECO:0000256" key="8">
    <source>
        <dbReference type="ARBA" id="ARBA00022806"/>
    </source>
</evidence>
<evidence type="ECO:0000256" key="13">
    <source>
        <dbReference type="ARBA" id="ARBA00023204"/>
    </source>
</evidence>
<dbReference type="Pfam" id="PF16124">
    <property type="entry name" value="RecQ_Zn_bind"/>
    <property type="match status" value="1"/>
</dbReference>
<dbReference type="InterPro" id="IPR010997">
    <property type="entry name" value="HRDC-like_sf"/>
</dbReference>
<dbReference type="InterPro" id="IPR044876">
    <property type="entry name" value="HRDC_dom_sf"/>
</dbReference>
<accession>U5T448</accession>
<comment type="similarity">
    <text evidence="3">Belongs to the helicase family. RecQ subfamily.</text>
</comment>
<dbReference type="GO" id="GO:0003677">
    <property type="term" value="F:DNA binding"/>
    <property type="evidence" value="ECO:0007669"/>
    <property type="project" value="UniProtKB-KW"/>
</dbReference>
<dbReference type="Pfam" id="PF00570">
    <property type="entry name" value="HRDC"/>
    <property type="match status" value="1"/>
</dbReference>
<dbReference type="InterPro" id="IPR002121">
    <property type="entry name" value="HRDC_dom"/>
</dbReference>
<dbReference type="PATRIC" id="fig|1335757.3.peg.1315"/>
<keyword evidence="4" id="KW-0479">Metal-binding</keyword>
<dbReference type="Proteomes" id="UP000017640">
    <property type="component" value="Chromosome"/>
</dbReference>
<evidence type="ECO:0000256" key="15">
    <source>
        <dbReference type="ARBA" id="ARBA00034617"/>
    </source>
</evidence>
<dbReference type="GO" id="GO:0005524">
    <property type="term" value="F:ATP binding"/>
    <property type="evidence" value="ECO:0007669"/>
    <property type="project" value="UniProtKB-KW"/>
</dbReference>
<keyword evidence="12" id="KW-0233">DNA recombination</keyword>
<dbReference type="NCBIfam" id="TIGR00614">
    <property type="entry name" value="recQ_fam"/>
    <property type="match status" value="1"/>
</dbReference>
<dbReference type="STRING" id="1335757.SPICUR_06725"/>
<dbReference type="GO" id="GO:0009378">
    <property type="term" value="F:four-way junction helicase activity"/>
    <property type="evidence" value="ECO:0007669"/>
    <property type="project" value="TreeGrafter"/>
</dbReference>
<evidence type="ECO:0000256" key="2">
    <source>
        <dbReference type="ARBA" id="ARBA00001947"/>
    </source>
</evidence>
<dbReference type="InterPro" id="IPR036388">
    <property type="entry name" value="WH-like_DNA-bd_sf"/>
</dbReference>
<dbReference type="FunFam" id="3.40.50.300:FF:000296">
    <property type="entry name" value="ATP-dependent DNA helicase RecQ"/>
    <property type="match status" value="1"/>
</dbReference>
<dbReference type="CDD" id="cd17920">
    <property type="entry name" value="DEXHc_RecQ"/>
    <property type="match status" value="1"/>
</dbReference>
<keyword evidence="5" id="KW-0547">Nucleotide-binding</keyword>
<dbReference type="PROSITE" id="PS51192">
    <property type="entry name" value="HELICASE_ATP_BIND_1"/>
    <property type="match status" value="1"/>
</dbReference>
<proteinExistence type="inferred from homology"/>
<dbReference type="AlphaFoldDB" id="U5T448"/>
<evidence type="ECO:0000256" key="1">
    <source>
        <dbReference type="ARBA" id="ARBA00001946"/>
    </source>
</evidence>
<dbReference type="GO" id="GO:0046872">
    <property type="term" value="F:metal ion binding"/>
    <property type="evidence" value="ECO:0007669"/>
    <property type="project" value="UniProtKB-KW"/>
</dbReference>
<dbReference type="Gene3D" id="1.10.150.80">
    <property type="entry name" value="HRDC domain"/>
    <property type="match status" value="1"/>
</dbReference>
<keyword evidence="8" id="KW-0347">Helicase</keyword>
<name>U5T448_9GAMM</name>
<dbReference type="FunFam" id="1.10.10.10:FF:000175">
    <property type="entry name" value="ATP-dependent DNA helicase RecQ"/>
    <property type="match status" value="1"/>
</dbReference>
<dbReference type="SMART" id="SM00341">
    <property type="entry name" value="HRDC"/>
    <property type="match status" value="1"/>
</dbReference>
<dbReference type="InterPro" id="IPR004589">
    <property type="entry name" value="DNA_helicase_ATP-dep_RecQ"/>
</dbReference>
<evidence type="ECO:0000256" key="10">
    <source>
        <dbReference type="ARBA" id="ARBA00022840"/>
    </source>
</evidence>
<dbReference type="Gene3D" id="3.40.50.300">
    <property type="entry name" value="P-loop containing nucleotide triphosphate hydrolases"/>
    <property type="match status" value="2"/>
</dbReference>
<dbReference type="Pfam" id="PF09382">
    <property type="entry name" value="RQC"/>
    <property type="match status" value="1"/>
</dbReference>
<dbReference type="SMART" id="SM00490">
    <property type="entry name" value="HELICc"/>
    <property type="match status" value="1"/>
</dbReference>
<evidence type="ECO:0000256" key="5">
    <source>
        <dbReference type="ARBA" id="ARBA00022741"/>
    </source>
</evidence>
<dbReference type="EC" id="5.6.2.4" evidence="16"/>
<evidence type="ECO:0000256" key="16">
    <source>
        <dbReference type="NCBIfam" id="TIGR01389"/>
    </source>
</evidence>
<dbReference type="PROSITE" id="PS50967">
    <property type="entry name" value="HRDC"/>
    <property type="match status" value="1"/>
</dbReference>
<dbReference type="GO" id="GO:0043590">
    <property type="term" value="C:bacterial nucleoid"/>
    <property type="evidence" value="ECO:0007669"/>
    <property type="project" value="TreeGrafter"/>
</dbReference>
<keyword evidence="14" id="KW-0413">Isomerase</keyword>
<evidence type="ECO:0000256" key="7">
    <source>
        <dbReference type="ARBA" id="ARBA00022801"/>
    </source>
</evidence>
<dbReference type="FunFam" id="3.40.50.300:FF:000156">
    <property type="entry name" value="ATP-dependent DNA helicase recQ"/>
    <property type="match status" value="1"/>
</dbReference>
<protein>
    <recommendedName>
        <fullName evidence="16">DNA helicase RecQ</fullName>
        <ecNumber evidence="16">5.6.2.4</ecNumber>
    </recommendedName>
</protein>
<keyword evidence="13" id="KW-0234">DNA repair</keyword>
<dbReference type="GO" id="GO:0016787">
    <property type="term" value="F:hydrolase activity"/>
    <property type="evidence" value="ECO:0007669"/>
    <property type="project" value="UniProtKB-KW"/>
</dbReference>
<reference evidence="20 21" key="1">
    <citation type="journal article" date="2013" name="BMC Genomics">
        <title>Genomes of "Spiribacter", a streamlined, successful halophilic bacterium.</title>
        <authorList>
            <person name="Lopez-Perez M."/>
            <person name="Ghai R."/>
            <person name="Leon M.J."/>
            <person name="Rodriguez-Olmos A."/>
            <person name="Copa-Patino J.L."/>
            <person name="Soliveri J."/>
            <person name="Sanchez-Porro C."/>
            <person name="Ventosa A."/>
            <person name="Rodriguez-Valera F."/>
        </authorList>
    </citation>
    <scope>NUCLEOTIDE SEQUENCE [LARGE SCALE GENOMIC DNA]</scope>
    <source>
        <strain evidence="20 21">UAH-SP71</strain>
    </source>
</reference>
<evidence type="ECO:0000256" key="3">
    <source>
        <dbReference type="ARBA" id="ARBA00005446"/>
    </source>
</evidence>